<gene>
    <name evidence="6" type="ORF">SAMN05444169_0762</name>
</gene>
<dbReference type="InterPro" id="IPR000577">
    <property type="entry name" value="Carb_kinase_FGGY"/>
</dbReference>
<dbReference type="AlphaFoldDB" id="A0A1M5HDS2"/>
<dbReference type="GO" id="GO:0005737">
    <property type="term" value="C:cytoplasm"/>
    <property type="evidence" value="ECO:0007669"/>
    <property type="project" value="TreeGrafter"/>
</dbReference>
<accession>A0A1M5HDS2</accession>
<dbReference type="FunFam" id="3.30.420.40:FF:000101">
    <property type="entry name" value="FGGY carbohydrate kinase domain-containing protein"/>
    <property type="match status" value="1"/>
</dbReference>
<dbReference type="InterPro" id="IPR018485">
    <property type="entry name" value="FGGY_C"/>
</dbReference>
<feature type="domain" description="Carbohydrate kinase FGGY C-terminal" evidence="5">
    <location>
        <begin position="280"/>
        <end position="488"/>
    </location>
</feature>
<dbReference type="InterPro" id="IPR006003">
    <property type="entry name" value="FGGY_RbtK-like"/>
</dbReference>
<dbReference type="PIRSF" id="PIRSF000538">
    <property type="entry name" value="GlpK"/>
    <property type="match status" value="1"/>
</dbReference>
<dbReference type="PANTHER" id="PTHR43435:SF4">
    <property type="entry name" value="FGGY CARBOHYDRATE KINASE DOMAIN-CONTAINING PROTEIN"/>
    <property type="match status" value="1"/>
</dbReference>
<dbReference type="OrthoDB" id="9805576at2"/>
<evidence type="ECO:0000259" key="4">
    <source>
        <dbReference type="Pfam" id="PF00370"/>
    </source>
</evidence>
<evidence type="ECO:0000256" key="3">
    <source>
        <dbReference type="ARBA" id="ARBA00022777"/>
    </source>
</evidence>
<comment type="similarity">
    <text evidence="1">Belongs to the FGGY kinase family.</text>
</comment>
<dbReference type="RefSeq" id="WP_079564741.1">
    <property type="nucleotide sequence ID" value="NZ_LT670818.1"/>
</dbReference>
<dbReference type="EMBL" id="LT670818">
    <property type="protein sequence ID" value="SHG14106.1"/>
    <property type="molecule type" value="Genomic_DNA"/>
</dbReference>
<dbReference type="Gene3D" id="1.20.58.2240">
    <property type="match status" value="1"/>
</dbReference>
<dbReference type="NCBIfam" id="TIGR01315">
    <property type="entry name" value="5C_CHO_kinase"/>
    <property type="match status" value="1"/>
</dbReference>
<evidence type="ECO:0000256" key="1">
    <source>
        <dbReference type="ARBA" id="ARBA00009156"/>
    </source>
</evidence>
<sequence>MRQAFIGVDVGTSSARAGVFDEKGTLLATARHPITVWHEAGSVVEQSSSDIWAACAASVRAAMAEAALPPSAVKGLGFDATCSLVVLDAAGDPLTVSASGDQRRNVIVWMDHRALAEARQVNETKDDVLRYVGGSVSPEMEIPKLLWLKRHLPSTYGAAGHFFDLADYLSFRATGSTLRSICTLACKWNFLAHEHRWSQSYFDRIGLGDLASDNYAKIGSEIVAPGMPLGSGLTGSAARDLGLLEGTPVGASLIDAHAGGVGTIGGRVRSGEAVDVCRRLAYIMGTSACIMATTSEPRFVPGVWGPYYSGMVPGFWLNEGGQSAAGAAVDHLIRSHPAYHEALAAAQAAGIEILEFLERRIVARAKNPGEAALFARDIHVLPEFLGNRSPFADPDSRAIVAGMDLDSDIGSMERLFVAGLCGLAYGLADVVDAFRTHGVDSDLMVISGGAGRSALVRQIMADTTGLTVAVPETQEPVLLGAAMLGAVAGSCYGSIGEAMASMSAIGCLSEPTAPGMADFHRTKRRVHGLMRKLDRESRDAMRGTH</sequence>
<evidence type="ECO:0000256" key="2">
    <source>
        <dbReference type="ARBA" id="ARBA00022679"/>
    </source>
</evidence>
<dbReference type="PANTHER" id="PTHR43435">
    <property type="entry name" value="RIBULOKINASE"/>
    <property type="match status" value="1"/>
</dbReference>
<evidence type="ECO:0000313" key="7">
    <source>
        <dbReference type="Proteomes" id="UP000190675"/>
    </source>
</evidence>
<dbReference type="SUPFAM" id="SSF53067">
    <property type="entry name" value="Actin-like ATPase domain"/>
    <property type="match status" value="2"/>
</dbReference>
<dbReference type="GO" id="GO:0019150">
    <property type="term" value="F:D-ribulokinase activity"/>
    <property type="evidence" value="ECO:0007669"/>
    <property type="project" value="TreeGrafter"/>
</dbReference>
<dbReference type="CDD" id="cd07782">
    <property type="entry name" value="ASKHA_NBD_FGGY_D-RBK"/>
    <property type="match status" value="1"/>
</dbReference>
<dbReference type="Gene3D" id="3.30.420.40">
    <property type="match status" value="1"/>
</dbReference>
<reference evidence="6 7" key="1">
    <citation type="submission" date="2016-11" db="EMBL/GenBank/DDBJ databases">
        <authorList>
            <person name="Jaros S."/>
            <person name="Januszkiewicz K."/>
            <person name="Wedrychowicz H."/>
        </authorList>
    </citation>
    <scope>NUCLEOTIDE SEQUENCE [LARGE SCALE GENOMIC DNA]</scope>
    <source>
        <strain evidence="6 7">GAS242</strain>
    </source>
</reference>
<proteinExistence type="inferred from homology"/>
<organism evidence="6 7">
    <name type="scientific">Bradyrhizobium erythrophlei</name>
    <dbReference type="NCBI Taxonomy" id="1437360"/>
    <lineage>
        <taxon>Bacteria</taxon>
        <taxon>Pseudomonadati</taxon>
        <taxon>Pseudomonadota</taxon>
        <taxon>Alphaproteobacteria</taxon>
        <taxon>Hyphomicrobiales</taxon>
        <taxon>Nitrobacteraceae</taxon>
        <taxon>Bradyrhizobium</taxon>
    </lineage>
</organism>
<protein>
    <submittedName>
        <fullName evidence="6">D-ribulokinase</fullName>
    </submittedName>
</protein>
<dbReference type="Pfam" id="PF02782">
    <property type="entry name" value="FGGY_C"/>
    <property type="match status" value="1"/>
</dbReference>
<feature type="domain" description="Carbohydrate kinase FGGY N-terminal" evidence="4">
    <location>
        <begin position="5"/>
        <end position="262"/>
    </location>
</feature>
<keyword evidence="2" id="KW-0808">Transferase</keyword>
<dbReference type="Pfam" id="PF00370">
    <property type="entry name" value="FGGY_N"/>
    <property type="match status" value="1"/>
</dbReference>
<dbReference type="InterPro" id="IPR043129">
    <property type="entry name" value="ATPase_NBD"/>
</dbReference>
<dbReference type="Proteomes" id="UP000190675">
    <property type="component" value="Chromosome I"/>
</dbReference>
<keyword evidence="3 6" id="KW-0418">Kinase</keyword>
<dbReference type="GO" id="GO:0019321">
    <property type="term" value="P:pentose metabolic process"/>
    <property type="evidence" value="ECO:0007669"/>
    <property type="project" value="TreeGrafter"/>
</dbReference>
<dbReference type="InterPro" id="IPR018484">
    <property type="entry name" value="FGGY_N"/>
</dbReference>
<evidence type="ECO:0000313" key="6">
    <source>
        <dbReference type="EMBL" id="SHG14106.1"/>
    </source>
</evidence>
<name>A0A1M5HDS2_9BRAD</name>
<evidence type="ECO:0000259" key="5">
    <source>
        <dbReference type="Pfam" id="PF02782"/>
    </source>
</evidence>